<gene>
    <name evidence="2" type="ORF">QIS74_11499</name>
</gene>
<protein>
    <submittedName>
        <fullName evidence="2">Uncharacterized protein</fullName>
    </submittedName>
</protein>
<feature type="compositionally biased region" description="Low complexity" evidence="1">
    <location>
        <begin position="335"/>
        <end position="347"/>
    </location>
</feature>
<proteinExistence type="predicted"/>
<dbReference type="EMBL" id="JASAOK010000047">
    <property type="protein sequence ID" value="KAK6209915.1"/>
    <property type="molecule type" value="Genomic_DNA"/>
</dbReference>
<evidence type="ECO:0000313" key="3">
    <source>
        <dbReference type="Proteomes" id="UP001327957"/>
    </source>
</evidence>
<evidence type="ECO:0000313" key="2">
    <source>
        <dbReference type="EMBL" id="KAK6209915.1"/>
    </source>
</evidence>
<feature type="compositionally biased region" description="Polar residues" evidence="1">
    <location>
        <begin position="691"/>
        <end position="708"/>
    </location>
</feature>
<sequence>MCQSVQFWCIGCREIRPGLHIQTCEKYDAATNSCVDLKLENPPLRPHLQYCDNLKCKYLDPALAWHPDRPLSPESQVFADRLKDAVKFATALEAARAQADKKVDALGDSENLEAQASKSTTGDTSVASRRQTTSSMHAATVPESVSRTGNGHSICPEERSTQQSNSQRRQAGAGLPQPATSRGVVQKPVHATPSPLPSQGIRQGIISTRATPEPSKLAGTPKLSPHLSQPGHLTSIYSSPSNIFQQAHAHCTVPQLGGPVTPSSIEQRGTGLYATPVNGGLRAPAGMRPAHNQQVLNMPVVNPQPSTSSARARQAMNPGHRAIMEKLLNPNAVLPSRSSRSPSVQHVQHSHQTPKLRATVTPLQSQPAPPARTPQSAMAGINGMSPEVAAFAKSLEAQVYELRRDHYQPMPPSFGSDHETMNSGTMTNGTRNNRNLMYQDQNVLPGTNSQQGMPNNYSPFQRALLNQRYTNYPQGHGGGLVGFDAYHAGGQQVSATSSDSWSNPWVSAGSQFPQIGQGYPQQQNMNMNPSPQTGAMHMPNSNGIKRSYPEAFNDGLYRGDIPYFSMRTTMDQQRSHSTATHQPGLAGYTSGNERPVKRMRVSMQNGPSRPTQSPANGQSNGVVATPLVRTATPTSTPGYYHAASSTQRTVPQVPVQATTQPYFNQPTNNASGVFGMNQPSESSGFDFGNPAASSQQPVPNTSSGSTDDWNLAPVEDWDSIPNHYRDDGLYSALLG</sequence>
<feature type="compositionally biased region" description="Polar residues" evidence="1">
    <location>
        <begin position="671"/>
        <end position="683"/>
    </location>
</feature>
<name>A0AAV9T0Q1_9PEZI</name>
<feature type="compositionally biased region" description="Low complexity" evidence="1">
    <location>
        <begin position="161"/>
        <end position="170"/>
    </location>
</feature>
<feature type="region of interest" description="Disordered" evidence="1">
    <location>
        <begin position="602"/>
        <end position="621"/>
    </location>
</feature>
<feature type="compositionally biased region" description="Polar residues" evidence="1">
    <location>
        <begin position="112"/>
        <end position="151"/>
    </location>
</feature>
<reference evidence="2 3" key="1">
    <citation type="submission" date="2023-04" db="EMBL/GenBank/DDBJ databases">
        <title>Colletotrichum tabacum stain YC1 causing leaf anthracnose on Nicotiana tabacum(L.) cv.</title>
        <authorList>
            <person name="Ji Z."/>
            <person name="Wang M."/>
            <person name="Zhang J."/>
            <person name="Wang N."/>
            <person name="Zhou Z."/>
        </authorList>
    </citation>
    <scope>NUCLEOTIDE SEQUENCE [LARGE SCALE GENOMIC DNA]</scope>
    <source>
        <strain evidence="2 3">YC1</strain>
    </source>
</reference>
<feature type="region of interest" description="Disordered" evidence="1">
    <location>
        <begin position="334"/>
        <end position="377"/>
    </location>
</feature>
<evidence type="ECO:0000256" key="1">
    <source>
        <dbReference type="SAM" id="MobiDB-lite"/>
    </source>
</evidence>
<dbReference type="Proteomes" id="UP001327957">
    <property type="component" value="Unassembled WGS sequence"/>
</dbReference>
<dbReference type="AlphaFoldDB" id="A0AAV9T0Q1"/>
<feature type="region of interest" description="Disordered" evidence="1">
    <location>
        <begin position="110"/>
        <end position="234"/>
    </location>
</feature>
<feature type="region of interest" description="Disordered" evidence="1">
    <location>
        <begin position="671"/>
        <end position="710"/>
    </location>
</feature>
<organism evidence="2 3">
    <name type="scientific">Colletotrichum tabaci</name>
    <dbReference type="NCBI Taxonomy" id="1209068"/>
    <lineage>
        <taxon>Eukaryota</taxon>
        <taxon>Fungi</taxon>
        <taxon>Dikarya</taxon>
        <taxon>Ascomycota</taxon>
        <taxon>Pezizomycotina</taxon>
        <taxon>Sordariomycetes</taxon>
        <taxon>Hypocreomycetidae</taxon>
        <taxon>Glomerellales</taxon>
        <taxon>Glomerellaceae</taxon>
        <taxon>Colletotrichum</taxon>
        <taxon>Colletotrichum destructivum species complex</taxon>
    </lineage>
</organism>
<comment type="caution">
    <text evidence="2">The sequence shown here is derived from an EMBL/GenBank/DDBJ whole genome shotgun (WGS) entry which is preliminary data.</text>
</comment>
<keyword evidence="3" id="KW-1185">Reference proteome</keyword>
<accession>A0AAV9T0Q1</accession>